<gene>
    <name evidence="1" type="ORF">CBY09_08310</name>
</gene>
<sequence>MRAAFYKATRPGVQGLYSHAVQWVDRGPYSHCELVFSDGVSASASWVDGGVRFKRIAYDPDHWDFIELPDHLEAAARAWFEAHEGEPYDLPGNLRFVCWLVREAPEGWFCSEAEGAALGILEPWRLGPNGLAALLLSMYPQQPASAGFFTPEGNP</sequence>
<proteinExistence type="predicted"/>
<name>A0A235ENV7_9BURK</name>
<protein>
    <submittedName>
        <fullName evidence="1">Uncharacterized protein</fullName>
    </submittedName>
</protein>
<evidence type="ECO:0000313" key="1">
    <source>
        <dbReference type="EMBL" id="OYD50724.1"/>
    </source>
</evidence>
<accession>A0A235ENV7</accession>
<dbReference type="AlphaFoldDB" id="A0A235ENV7"/>
<organism evidence="1 2">
    <name type="scientific">Acidovorax kalamii</name>
    <dbReference type="NCBI Taxonomy" id="2004485"/>
    <lineage>
        <taxon>Bacteria</taxon>
        <taxon>Pseudomonadati</taxon>
        <taxon>Pseudomonadota</taxon>
        <taxon>Betaproteobacteria</taxon>
        <taxon>Burkholderiales</taxon>
        <taxon>Comamonadaceae</taxon>
        <taxon>Acidovorax</taxon>
    </lineage>
</organism>
<evidence type="ECO:0000313" key="2">
    <source>
        <dbReference type="Proteomes" id="UP000215441"/>
    </source>
</evidence>
<comment type="caution">
    <text evidence="1">The sequence shown here is derived from an EMBL/GenBank/DDBJ whole genome shotgun (WGS) entry which is preliminary data.</text>
</comment>
<keyword evidence="2" id="KW-1185">Reference proteome</keyword>
<dbReference type="EMBL" id="NOIG01000005">
    <property type="protein sequence ID" value="OYD50724.1"/>
    <property type="molecule type" value="Genomic_DNA"/>
</dbReference>
<dbReference type="Gene3D" id="3.90.1720.10">
    <property type="entry name" value="endopeptidase domain like (from Nostoc punctiforme)"/>
    <property type="match status" value="1"/>
</dbReference>
<dbReference type="InterPro" id="IPR038765">
    <property type="entry name" value="Papain-like_cys_pep_sf"/>
</dbReference>
<dbReference type="Proteomes" id="UP000215441">
    <property type="component" value="Unassembled WGS sequence"/>
</dbReference>
<dbReference type="SUPFAM" id="SSF54001">
    <property type="entry name" value="Cysteine proteinases"/>
    <property type="match status" value="1"/>
</dbReference>
<reference evidence="1 2" key="1">
    <citation type="submission" date="2017-07" db="EMBL/GenBank/DDBJ databases">
        <title>Acidovorax KNDSW TSA 6 genome sequence and assembly.</title>
        <authorList>
            <person name="Mayilraj S."/>
        </authorList>
    </citation>
    <scope>NUCLEOTIDE SEQUENCE [LARGE SCALE GENOMIC DNA]</scope>
    <source>
        <strain evidence="1 2">KNDSW-TSA6</strain>
    </source>
</reference>